<accession>A0A537J652</accession>
<dbReference type="InterPro" id="IPR029032">
    <property type="entry name" value="AhpD-like"/>
</dbReference>
<evidence type="ECO:0000313" key="1">
    <source>
        <dbReference type="EMBL" id="TMI78822.1"/>
    </source>
</evidence>
<dbReference type="AlphaFoldDB" id="A0A537J652"/>
<comment type="caution">
    <text evidence="1">The sequence shown here is derived from an EMBL/GenBank/DDBJ whole genome shotgun (WGS) entry which is preliminary data.</text>
</comment>
<organism evidence="1 2">
    <name type="scientific">Candidatus Segetimicrobium genomatis</name>
    <dbReference type="NCBI Taxonomy" id="2569760"/>
    <lineage>
        <taxon>Bacteria</taxon>
        <taxon>Bacillati</taxon>
        <taxon>Candidatus Sysuimicrobiota</taxon>
        <taxon>Candidatus Sysuimicrobiia</taxon>
        <taxon>Candidatus Sysuimicrobiales</taxon>
        <taxon>Candidatus Segetimicrobiaceae</taxon>
        <taxon>Candidatus Segetimicrobium</taxon>
    </lineage>
</organism>
<sequence>MANVMNAETFLPPIEKPQGLMMRLAYYFTRRQFGKVLTPLKVHSARLPIAFGQFYAKVATLDKKLLLPPETVLLIRERVARINVCLFCIDIGRWATIQASMNQAKFDALEHYRTNPLFTEAERAALDYVTELT</sequence>
<proteinExistence type="predicted"/>
<dbReference type="EMBL" id="VBAN01000384">
    <property type="protein sequence ID" value="TMI78822.1"/>
    <property type="molecule type" value="Genomic_DNA"/>
</dbReference>
<reference evidence="1 2" key="1">
    <citation type="journal article" date="2019" name="Nat. Microbiol.">
        <title>Mediterranean grassland soil C-N compound turnover is dependent on rainfall and depth, and is mediated by genomically divergent microorganisms.</title>
        <authorList>
            <person name="Diamond S."/>
            <person name="Andeer P.F."/>
            <person name="Li Z."/>
            <person name="Crits-Christoph A."/>
            <person name="Burstein D."/>
            <person name="Anantharaman K."/>
            <person name="Lane K.R."/>
            <person name="Thomas B.C."/>
            <person name="Pan C."/>
            <person name="Northen T.R."/>
            <person name="Banfield J.F."/>
        </authorList>
    </citation>
    <scope>NUCLEOTIDE SEQUENCE [LARGE SCALE GENOMIC DNA]</scope>
    <source>
        <strain evidence="1">NP_6</strain>
    </source>
</reference>
<dbReference type="SUPFAM" id="SSF69118">
    <property type="entry name" value="AhpD-like"/>
    <property type="match status" value="1"/>
</dbReference>
<gene>
    <name evidence="1" type="ORF">E6H03_11395</name>
</gene>
<dbReference type="Gene3D" id="1.20.1290.10">
    <property type="entry name" value="AhpD-like"/>
    <property type="match status" value="1"/>
</dbReference>
<evidence type="ECO:0000313" key="2">
    <source>
        <dbReference type="Proteomes" id="UP000318093"/>
    </source>
</evidence>
<feature type="non-terminal residue" evidence="1">
    <location>
        <position position="133"/>
    </location>
</feature>
<dbReference type="Proteomes" id="UP000318093">
    <property type="component" value="Unassembled WGS sequence"/>
</dbReference>
<protein>
    <submittedName>
        <fullName evidence="1">Carboxymuconolactone decarboxylase family protein</fullName>
    </submittedName>
</protein>
<name>A0A537J652_9BACT</name>